<dbReference type="AlphaFoldDB" id="A0A0A9FCV6"/>
<proteinExistence type="predicted"/>
<organism evidence="1">
    <name type="scientific">Arundo donax</name>
    <name type="common">Giant reed</name>
    <name type="synonym">Donax arundinaceus</name>
    <dbReference type="NCBI Taxonomy" id="35708"/>
    <lineage>
        <taxon>Eukaryota</taxon>
        <taxon>Viridiplantae</taxon>
        <taxon>Streptophyta</taxon>
        <taxon>Embryophyta</taxon>
        <taxon>Tracheophyta</taxon>
        <taxon>Spermatophyta</taxon>
        <taxon>Magnoliopsida</taxon>
        <taxon>Liliopsida</taxon>
        <taxon>Poales</taxon>
        <taxon>Poaceae</taxon>
        <taxon>PACMAD clade</taxon>
        <taxon>Arundinoideae</taxon>
        <taxon>Arundineae</taxon>
        <taxon>Arundo</taxon>
    </lineage>
</organism>
<accession>A0A0A9FCV6</accession>
<protein>
    <submittedName>
        <fullName evidence="1">Uncharacterized protein</fullName>
    </submittedName>
</protein>
<evidence type="ECO:0000313" key="1">
    <source>
        <dbReference type="EMBL" id="JAE09049.1"/>
    </source>
</evidence>
<dbReference type="EMBL" id="GBRH01188847">
    <property type="protein sequence ID" value="JAE09049.1"/>
    <property type="molecule type" value="Transcribed_RNA"/>
</dbReference>
<reference evidence="1" key="2">
    <citation type="journal article" date="2015" name="Data Brief">
        <title>Shoot transcriptome of the giant reed, Arundo donax.</title>
        <authorList>
            <person name="Barrero R.A."/>
            <person name="Guerrero F.D."/>
            <person name="Moolhuijzen P."/>
            <person name="Goolsby J.A."/>
            <person name="Tidwell J."/>
            <person name="Bellgard S.E."/>
            <person name="Bellgard M.I."/>
        </authorList>
    </citation>
    <scope>NUCLEOTIDE SEQUENCE</scope>
    <source>
        <tissue evidence="1">Shoot tissue taken approximately 20 cm above the soil surface</tissue>
    </source>
</reference>
<reference evidence="1" key="1">
    <citation type="submission" date="2014-09" db="EMBL/GenBank/DDBJ databases">
        <authorList>
            <person name="Magalhaes I.L.F."/>
            <person name="Oliveira U."/>
            <person name="Santos F.R."/>
            <person name="Vidigal T.H.D.A."/>
            <person name="Brescovit A.D."/>
            <person name="Santos A.J."/>
        </authorList>
    </citation>
    <scope>NUCLEOTIDE SEQUENCE</scope>
    <source>
        <tissue evidence="1">Shoot tissue taken approximately 20 cm above the soil surface</tissue>
    </source>
</reference>
<sequence>MLKIYYILPTNKINHKNYQSIFLA</sequence>
<name>A0A0A9FCV6_ARUDO</name>